<dbReference type="AlphaFoldDB" id="A0A9D1Q8H3"/>
<feature type="transmembrane region" description="Helical" evidence="1">
    <location>
        <begin position="140"/>
        <end position="159"/>
    </location>
</feature>
<keyword evidence="1" id="KW-0472">Membrane</keyword>
<evidence type="ECO:0000313" key="2">
    <source>
        <dbReference type="EMBL" id="HIW08121.1"/>
    </source>
</evidence>
<feature type="transmembrane region" description="Helical" evidence="1">
    <location>
        <begin position="9"/>
        <end position="27"/>
    </location>
</feature>
<feature type="transmembrane region" description="Helical" evidence="1">
    <location>
        <begin position="33"/>
        <end position="50"/>
    </location>
</feature>
<dbReference type="Proteomes" id="UP000823933">
    <property type="component" value="Unassembled WGS sequence"/>
</dbReference>
<feature type="transmembrane region" description="Helical" evidence="1">
    <location>
        <begin position="108"/>
        <end position="128"/>
    </location>
</feature>
<sequence>MKKRDQQSWAVALCGMSVAVSVVLMLLGAIIPVAMFIAPAAGGIFIGAVALECGRRWAWTAYAAAALLGLLLVPDKETALFFAALLGYYPLVKPRFDRIRPAPLRVGAKLLLCNGSVLVLYGLLFLLFPAGQGSEALELAALALAGVTLAIGNAAFLLFDRALANLARVYRLLWQPRLHKMLGKR</sequence>
<keyword evidence="1" id="KW-1133">Transmembrane helix</keyword>
<organism evidence="2 3">
    <name type="scientific">Candidatus Faecalibacterium intestinigallinarum</name>
    <dbReference type="NCBI Taxonomy" id="2838581"/>
    <lineage>
        <taxon>Bacteria</taxon>
        <taxon>Bacillati</taxon>
        <taxon>Bacillota</taxon>
        <taxon>Clostridia</taxon>
        <taxon>Eubacteriales</taxon>
        <taxon>Oscillospiraceae</taxon>
        <taxon>Faecalibacterium</taxon>
    </lineage>
</organism>
<accession>A0A9D1Q8H3</accession>
<evidence type="ECO:0000256" key="1">
    <source>
        <dbReference type="SAM" id="Phobius"/>
    </source>
</evidence>
<comment type="caution">
    <text evidence="2">The sequence shown here is derived from an EMBL/GenBank/DDBJ whole genome shotgun (WGS) entry which is preliminary data.</text>
</comment>
<dbReference type="EMBL" id="DXHQ01000020">
    <property type="protein sequence ID" value="HIW08121.1"/>
    <property type="molecule type" value="Genomic_DNA"/>
</dbReference>
<protein>
    <submittedName>
        <fullName evidence="2">Uncharacterized protein</fullName>
    </submittedName>
</protein>
<reference evidence="2" key="1">
    <citation type="journal article" date="2021" name="PeerJ">
        <title>Extensive microbial diversity within the chicken gut microbiome revealed by metagenomics and culture.</title>
        <authorList>
            <person name="Gilroy R."/>
            <person name="Ravi A."/>
            <person name="Getino M."/>
            <person name="Pursley I."/>
            <person name="Horton D.L."/>
            <person name="Alikhan N.F."/>
            <person name="Baker D."/>
            <person name="Gharbi K."/>
            <person name="Hall N."/>
            <person name="Watson M."/>
            <person name="Adriaenssens E.M."/>
            <person name="Foster-Nyarko E."/>
            <person name="Jarju S."/>
            <person name="Secka A."/>
            <person name="Antonio M."/>
            <person name="Oren A."/>
            <person name="Chaudhuri R.R."/>
            <person name="La Ragione R."/>
            <person name="Hildebrand F."/>
            <person name="Pallen M.J."/>
        </authorList>
    </citation>
    <scope>NUCLEOTIDE SEQUENCE</scope>
    <source>
        <strain evidence="2">ChiHcolR34-3080</strain>
    </source>
</reference>
<proteinExistence type="predicted"/>
<evidence type="ECO:0000313" key="3">
    <source>
        <dbReference type="Proteomes" id="UP000823933"/>
    </source>
</evidence>
<keyword evidence="1" id="KW-0812">Transmembrane</keyword>
<reference evidence="2" key="2">
    <citation type="submission" date="2021-04" db="EMBL/GenBank/DDBJ databases">
        <authorList>
            <person name="Gilroy R."/>
        </authorList>
    </citation>
    <scope>NUCLEOTIDE SEQUENCE</scope>
    <source>
        <strain evidence="2">ChiHcolR34-3080</strain>
    </source>
</reference>
<name>A0A9D1Q8H3_9FIRM</name>
<gene>
    <name evidence="2" type="ORF">H9890_01810</name>
</gene>